<dbReference type="RefSeq" id="XP_033653912.1">
    <property type="nucleotide sequence ID" value="XM_033795582.1"/>
</dbReference>
<evidence type="ECO:0000259" key="1">
    <source>
        <dbReference type="Pfam" id="PF07985"/>
    </source>
</evidence>
<gene>
    <name evidence="2" type="ORF">EI97DRAFT_376862</name>
</gene>
<dbReference type="OrthoDB" id="3800037at2759"/>
<protein>
    <recommendedName>
        <fullName evidence="1">SRR1-like domain-containing protein</fullName>
    </recommendedName>
</protein>
<keyword evidence="3" id="KW-1185">Reference proteome</keyword>
<sequence>MNRRHMQGKGSTHIPLPVYLESWEKSLASKSSQLFEEWDEEITQLRKLWDASIAKKLLREQFQAGAKDNVQIKKIVCFGLGCLQKGKWSGQCILQYFAAFTIAETLNEIYQAEDESTPDIQIFFQEVKYPELDRDIWRKHAYKPSKPVDDPHGFLLIDENTFVIAPHIPNCVPVLQICADVVEGGPAGFICDRMDELDLSKREYCVWDRISPRVVRMLSKCRKMKFDGHKVEDEIRERLEMKLYWLWKMQGWWKPKGE</sequence>
<dbReference type="GeneID" id="54548757"/>
<dbReference type="EMBL" id="ML986493">
    <property type="protein sequence ID" value="KAF2276373.1"/>
    <property type="molecule type" value="Genomic_DNA"/>
</dbReference>
<proteinExistence type="predicted"/>
<dbReference type="PANTHER" id="PTHR42080:SF1">
    <property type="entry name" value="SRR1-LIKE DOMAIN-CONTAINING PROTEIN"/>
    <property type="match status" value="1"/>
</dbReference>
<feature type="domain" description="SRR1-like" evidence="1">
    <location>
        <begin position="59"/>
        <end position="200"/>
    </location>
</feature>
<dbReference type="Pfam" id="PF07985">
    <property type="entry name" value="SRR1"/>
    <property type="match status" value="1"/>
</dbReference>
<dbReference type="InterPro" id="IPR012942">
    <property type="entry name" value="SRR1-like"/>
</dbReference>
<evidence type="ECO:0000313" key="2">
    <source>
        <dbReference type="EMBL" id="KAF2276373.1"/>
    </source>
</evidence>
<evidence type="ECO:0000313" key="3">
    <source>
        <dbReference type="Proteomes" id="UP000800097"/>
    </source>
</evidence>
<accession>A0A6A6JJR7</accession>
<organism evidence="2 3">
    <name type="scientific">Westerdykella ornata</name>
    <dbReference type="NCBI Taxonomy" id="318751"/>
    <lineage>
        <taxon>Eukaryota</taxon>
        <taxon>Fungi</taxon>
        <taxon>Dikarya</taxon>
        <taxon>Ascomycota</taxon>
        <taxon>Pezizomycotina</taxon>
        <taxon>Dothideomycetes</taxon>
        <taxon>Pleosporomycetidae</taxon>
        <taxon>Pleosporales</taxon>
        <taxon>Sporormiaceae</taxon>
        <taxon>Westerdykella</taxon>
    </lineage>
</organism>
<dbReference type="PANTHER" id="PTHR42080">
    <property type="entry name" value="SRR1 DOMAIN-CONTAINING PROTEIN"/>
    <property type="match status" value="1"/>
</dbReference>
<reference evidence="2" key="1">
    <citation type="journal article" date="2020" name="Stud. Mycol.">
        <title>101 Dothideomycetes genomes: a test case for predicting lifestyles and emergence of pathogens.</title>
        <authorList>
            <person name="Haridas S."/>
            <person name="Albert R."/>
            <person name="Binder M."/>
            <person name="Bloem J."/>
            <person name="Labutti K."/>
            <person name="Salamov A."/>
            <person name="Andreopoulos B."/>
            <person name="Baker S."/>
            <person name="Barry K."/>
            <person name="Bills G."/>
            <person name="Bluhm B."/>
            <person name="Cannon C."/>
            <person name="Castanera R."/>
            <person name="Culley D."/>
            <person name="Daum C."/>
            <person name="Ezra D."/>
            <person name="Gonzalez J."/>
            <person name="Henrissat B."/>
            <person name="Kuo A."/>
            <person name="Liang C."/>
            <person name="Lipzen A."/>
            <person name="Lutzoni F."/>
            <person name="Magnuson J."/>
            <person name="Mondo S."/>
            <person name="Nolan M."/>
            <person name="Ohm R."/>
            <person name="Pangilinan J."/>
            <person name="Park H.-J."/>
            <person name="Ramirez L."/>
            <person name="Alfaro M."/>
            <person name="Sun H."/>
            <person name="Tritt A."/>
            <person name="Yoshinaga Y."/>
            <person name="Zwiers L.-H."/>
            <person name="Turgeon B."/>
            <person name="Goodwin S."/>
            <person name="Spatafora J."/>
            <person name="Crous P."/>
            <person name="Grigoriev I."/>
        </authorList>
    </citation>
    <scope>NUCLEOTIDE SEQUENCE</scope>
    <source>
        <strain evidence="2">CBS 379.55</strain>
    </source>
</reference>
<name>A0A6A6JJR7_WESOR</name>
<dbReference type="AlphaFoldDB" id="A0A6A6JJR7"/>
<dbReference type="Proteomes" id="UP000800097">
    <property type="component" value="Unassembled WGS sequence"/>
</dbReference>